<dbReference type="InterPro" id="IPR023173">
    <property type="entry name" value="NADPH_Cyt_P450_Rdtase_alpha"/>
</dbReference>
<dbReference type="GO" id="GO:0005741">
    <property type="term" value="C:mitochondrial outer membrane"/>
    <property type="evidence" value="ECO:0007669"/>
    <property type="project" value="UniProtKB-SubCell"/>
</dbReference>
<dbReference type="PRINTS" id="PR00371">
    <property type="entry name" value="FPNCR"/>
</dbReference>
<evidence type="ECO:0000256" key="14">
    <source>
        <dbReference type="ARBA" id="ARBA00023098"/>
    </source>
</evidence>
<evidence type="ECO:0000256" key="4">
    <source>
        <dbReference type="ARBA" id="ARBA00022643"/>
    </source>
</evidence>
<evidence type="ECO:0000256" key="5">
    <source>
        <dbReference type="ARBA" id="ARBA00022692"/>
    </source>
</evidence>
<comment type="similarity">
    <text evidence="20">Belongs to the NADPH--cytochrome P450 reductase family.</text>
</comment>
<dbReference type="InterPro" id="IPR029039">
    <property type="entry name" value="Flavoprotein-like_sf"/>
</dbReference>
<comment type="similarity">
    <text evidence="20 21">In the C-terminal section; belongs to the flavoprotein pyridine nucleotide cytochrome reductase family.</text>
</comment>
<dbReference type="GO" id="GO:0005829">
    <property type="term" value="C:cytosol"/>
    <property type="evidence" value="ECO:0007669"/>
    <property type="project" value="TreeGrafter"/>
</dbReference>
<dbReference type="GO" id="GO:0006696">
    <property type="term" value="P:ergosterol biosynthetic process"/>
    <property type="evidence" value="ECO:0007669"/>
    <property type="project" value="UniProtKB-UniRule"/>
</dbReference>
<keyword evidence="6 20" id="KW-1000">Mitochondrion outer membrane</keyword>
<dbReference type="FunFam" id="3.40.50.80:FF:000001">
    <property type="entry name" value="NADPH--cytochrome P450 reductase 1"/>
    <property type="match status" value="1"/>
</dbReference>
<keyword evidence="10 20" id="KW-0752">Steroid biosynthesis</keyword>
<dbReference type="PANTHER" id="PTHR19384">
    <property type="entry name" value="NITRIC OXIDE SYNTHASE-RELATED"/>
    <property type="match status" value="1"/>
</dbReference>
<evidence type="ECO:0000256" key="11">
    <source>
        <dbReference type="ARBA" id="ARBA00022989"/>
    </source>
</evidence>
<dbReference type="Pfam" id="PF00258">
    <property type="entry name" value="Flavodoxin_1"/>
    <property type="match status" value="1"/>
</dbReference>
<evidence type="ECO:0000256" key="13">
    <source>
        <dbReference type="ARBA" id="ARBA00023011"/>
    </source>
</evidence>
<evidence type="ECO:0000256" key="8">
    <source>
        <dbReference type="ARBA" id="ARBA00022827"/>
    </source>
</evidence>
<organism evidence="24 25">
    <name type="scientific">Geotrichum candidum</name>
    <name type="common">Oospora lactis</name>
    <name type="synonym">Dipodascus geotrichum</name>
    <dbReference type="NCBI Taxonomy" id="1173061"/>
    <lineage>
        <taxon>Eukaryota</taxon>
        <taxon>Fungi</taxon>
        <taxon>Dikarya</taxon>
        <taxon>Ascomycota</taxon>
        <taxon>Saccharomycotina</taxon>
        <taxon>Dipodascomycetes</taxon>
        <taxon>Dipodascales</taxon>
        <taxon>Dipodascaceae</taxon>
        <taxon>Geotrichum</taxon>
    </lineage>
</organism>
<evidence type="ECO:0000256" key="17">
    <source>
        <dbReference type="ARBA" id="ARBA00023166"/>
    </source>
</evidence>
<dbReference type="Pfam" id="PF00175">
    <property type="entry name" value="NAD_binding_1"/>
    <property type="match status" value="1"/>
</dbReference>
<dbReference type="Gene3D" id="3.40.50.360">
    <property type="match status" value="1"/>
</dbReference>
<feature type="domain" description="FAD-binding FR-type" evidence="23">
    <location>
        <begin position="270"/>
        <end position="529"/>
    </location>
</feature>
<keyword evidence="12 20" id="KW-0560">Oxidoreductase</keyword>
<keyword evidence="18 20" id="KW-0753">Steroid metabolism</keyword>
<dbReference type="EMBL" id="CCBN010000008">
    <property type="protein sequence ID" value="CDO54559.1"/>
    <property type="molecule type" value="Genomic_DNA"/>
</dbReference>
<evidence type="ECO:0000256" key="1">
    <source>
        <dbReference type="ARBA" id="ARBA00022475"/>
    </source>
</evidence>
<dbReference type="SUPFAM" id="SSF63380">
    <property type="entry name" value="Riboflavin synthase domain-like"/>
    <property type="match status" value="1"/>
</dbReference>
<keyword evidence="11 20" id="KW-1133">Transmembrane helix</keyword>
<dbReference type="PIRSF" id="PIRSF000208">
    <property type="entry name" value="P450R"/>
    <property type="match status" value="1"/>
</dbReference>
<keyword evidence="13 20" id="KW-0756">Sterol biosynthesis</keyword>
<feature type="binding site" evidence="20">
    <location>
        <begin position="463"/>
        <end position="465"/>
    </location>
    <ligand>
        <name>FAD</name>
        <dbReference type="ChEBI" id="CHEBI:57692"/>
    </ligand>
</feature>
<evidence type="ECO:0000256" key="12">
    <source>
        <dbReference type="ARBA" id="ARBA00023002"/>
    </source>
</evidence>
<comment type="caution">
    <text evidence="24">The sequence shown here is derived from an EMBL/GenBank/DDBJ whole genome shotgun (WGS) entry which is preliminary data.</text>
</comment>
<comment type="similarity">
    <text evidence="20">In the N-terminal section; belongs to the flavodoxin family.</text>
</comment>
<dbReference type="PANTHER" id="PTHR19384:SF17">
    <property type="entry name" value="NADPH--CYTOCHROME P450 REDUCTASE"/>
    <property type="match status" value="1"/>
</dbReference>
<dbReference type="InterPro" id="IPR001094">
    <property type="entry name" value="Flavdoxin-like"/>
</dbReference>
<comment type="catalytic activity">
    <reaction evidence="19 20 21">
        <text>2 oxidized [cytochrome P450] + NADPH = 2 reduced [cytochrome P450] + NADP(+) + H(+)</text>
        <dbReference type="Rhea" id="RHEA:24040"/>
        <dbReference type="Rhea" id="RHEA-COMP:14627"/>
        <dbReference type="Rhea" id="RHEA-COMP:14628"/>
        <dbReference type="ChEBI" id="CHEBI:15378"/>
        <dbReference type="ChEBI" id="CHEBI:55376"/>
        <dbReference type="ChEBI" id="CHEBI:57783"/>
        <dbReference type="ChEBI" id="CHEBI:58349"/>
        <dbReference type="ChEBI" id="CHEBI:60344"/>
        <dbReference type="EC" id="1.6.2.4"/>
    </reaction>
</comment>
<dbReference type="GO" id="GO:0003958">
    <property type="term" value="F:NADPH-hemoprotein reductase activity"/>
    <property type="evidence" value="ECO:0007669"/>
    <property type="project" value="UniProtKB-UniRule"/>
</dbReference>
<gene>
    <name evidence="24" type="ORF">BN980_GECA08s01011g</name>
</gene>
<comment type="cofactor">
    <cofactor evidence="20">
        <name>FAD</name>
        <dbReference type="ChEBI" id="CHEBI:57692"/>
    </cofactor>
    <text evidence="20">Binds 1 FAD per monomer.</text>
</comment>
<keyword evidence="14 20" id="KW-0443">Lipid metabolism</keyword>
<evidence type="ECO:0000256" key="15">
    <source>
        <dbReference type="ARBA" id="ARBA00023128"/>
    </source>
</evidence>
<dbReference type="STRING" id="1173061.A0A0J9XBI0"/>
<dbReference type="InterPro" id="IPR023208">
    <property type="entry name" value="P450R"/>
</dbReference>
<evidence type="ECO:0000256" key="9">
    <source>
        <dbReference type="ARBA" id="ARBA00022857"/>
    </source>
</evidence>
<evidence type="ECO:0000256" key="19">
    <source>
        <dbReference type="ARBA" id="ARBA00049342"/>
    </source>
</evidence>
<feature type="binding site" evidence="20">
    <location>
        <position position="703"/>
    </location>
    <ligand>
        <name>FAD</name>
        <dbReference type="ChEBI" id="CHEBI:57692"/>
    </ligand>
</feature>
<reference evidence="24" key="1">
    <citation type="submission" date="2014-03" db="EMBL/GenBank/DDBJ databases">
        <authorList>
            <person name="Casaregola S."/>
        </authorList>
    </citation>
    <scope>NUCLEOTIDE SEQUENCE [LARGE SCALE GENOMIC DNA]</scope>
    <source>
        <strain evidence="24">CLIB 918</strain>
    </source>
</reference>
<evidence type="ECO:0000256" key="6">
    <source>
        <dbReference type="ARBA" id="ARBA00022787"/>
    </source>
</evidence>
<evidence type="ECO:0000256" key="18">
    <source>
        <dbReference type="ARBA" id="ARBA00023221"/>
    </source>
</evidence>
<keyword evidence="2 20" id="KW-0444">Lipid biosynthesis</keyword>
<dbReference type="PROSITE" id="PS50902">
    <property type="entry name" value="FLAVODOXIN_LIKE"/>
    <property type="match status" value="1"/>
</dbReference>
<comment type="subcellular location">
    <subcellularLocation>
        <location evidence="20">Endoplasmic reticulum membrane</location>
        <topology evidence="20">Single-pass membrane protein</topology>
        <orientation evidence="20">Cytoplasmic side</orientation>
    </subcellularLocation>
    <subcellularLocation>
        <location evidence="20">Mitochondrion outer membrane</location>
        <topology evidence="20">Single-pass membrane protein</topology>
        <orientation evidence="20">Cytoplasmic side</orientation>
    </subcellularLocation>
    <subcellularLocation>
        <location evidence="20">Cell membrane</location>
        <topology evidence="20">Single-pass membrane protein</topology>
        <orientation evidence="20">Cytoplasmic side</orientation>
    </subcellularLocation>
</comment>
<dbReference type="FunFam" id="1.20.990.10:FF:000009">
    <property type="entry name" value="NADPH--cytochrome P450 reductase"/>
    <property type="match status" value="1"/>
</dbReference>
<feature type="binding site" evidence="20">
    <location>
        <begin position="73"/>
        <end position="78"/>
    </location>
    <ligand>
        <name>FMN</name>
        <dbReference type="ChEBI" id="CHEBI:58210"/>
    </ligand>
</feature>
<name>A0A0J9XBI0_GEOCN</name>
<sequence length="703" mass="78410">MGQLDVLDIAVLVVILLATGAYFTKGSLWAVEEKEDRYKNGFGNESSSLSADARNVVAALEENGKDVIIFYGSQTGTAEDYATRISKEASQKYGLATMTADIEDYDFENLDKIPSDKVIVFVMATYGEGEPTDNAVQFWEFINDEDVEFSEDSSLKNLKYVVFGLGNSTYEHYNLIGRSLDKKLQSLGAHRIGPYGEGDDGAGSMEEDYLAWKEELFPIWQKEEGLEEHEAVYEPVLEIVDSEESGDSVFLGEFNKRQLQGVVKGPFSVSNPYPAPVAAAREMFNSPNRNCIHMEFDISDSGLKYSTGDHLALLAQNSGAEVTNFLKIFGLEDKRDNVIDVKTLDSTAKVHFPTPTTYDAVIRYHLEINGPVSRQLLSSIAPFAPSEDAKKTAMRLGSSKEEFASKIAQKYYNLAKALDVISGGVAWKNVPFSFIVESVNHLIPRYYSISSSSKETPSTIAITAVVESIQTDKESDYVLKGVATNYILDVKNGLDGNRKAGTYQIEGPRNSLEGKKIPMFVRHSNFKLPSNPQKPIIMIGPGTGVAPFRAFVHERATLAAKGTPVGPALLFFGCRSSKEDFLYEEEWAQYSKDTPNDLIKYLEDEERSPLTESSFLKLETAFSRDTSQKVYVQHRLKEHSKLVNKLLKNGAFFYVCGDAQRMARDVQSTLIDIISEERSIPRSKAEDVVKNMRTQNLYQEDVW</sequence>
<feature type="domain" description="Flavodoxin-like" evidence="22">
    <location>
        <begin position="67"/>
        <end position="217"/>
    </location>
</feature>
<dbReference type="FunFam" id="3.40.50.360:FF:000024">
    <property type="entry name" value="NADPH--cytochrome P450 reductase"/>
    <property type="match status" value="1"/>
</dbReference>
<keyword evidence="9 20" id="KW-0521">NADP</keyword>
<accession>A0A0J9XBI0</accession>
<evidence type="ECO:0000256" key="10">
    <source>
        <dbReference type="ARBA" id="ARBA00022955"/>
    </source>
</evidence>
<dbReference type="Gene3D" id="3.40.50.80">
    <property type="entry name" value="Nucleotide-binding domain of ferredoxin-NADP reductase (FNR) module"/>
    <property type="match status" value="1"/>
</dbReference>
<keyword evidence="7 20" id="KW-0256">Endoplasmic reticulum</keyword>
<evidence type="ECO:0000313" key="25">
    <source>
        <dbReference type="Proteomes" id="UP000242525"/>
    </source>
</evidence>
<dbReference type="Pfam" id="PF00667">
    <property type="entry name" value="FAD_binding_1"/>
    <property type="match status" value="1"/>
</dbReference>
<keyword evidence="3 20" id="KW-0285">Flavoprotein</keyword>
<evidence type="ECO:0000259" key="22">
    <source>
        <dbReference type="PROSITE" id="PS50902"/>
    </source>
</evidence>
<protein>
    <recommendedName>
        <fullName evidence="20 21">NADPH--cytochrome P450 reductase</fullName>
        <shortName evidence="20">CPR</shortName>
        <shortName evidence="20">P450R</shortName>
        <ecNumber evidence="20 21">1.6.2.4</ecNumber>
    </recommendedName>
</protein>
<evidence type="ECO:0000256" key="3">
    <source>
        <dbReference type="ARBA" id="ARBA00022630"/>
    </source>
</evidence>
<dbReference type="Gene3D" id="2.40.30.10">
    <property type="entry name" value="Translation factors"/>
    <property type="match status" value="2"/>
</dbReference>
<dbReference type="GO" id="GO:0050661">
    <property type="term" value="F:NADP binding"/>
    <property type="evidence" value="ECO:0007669"/>
    <property type="project" value="UniProtKB-UniRule"/>
</dbReference>
<dbReference type="InterPro" id="IPR017927">
    <property type="entry name" value="FAD-bd_FR_type"/>
</dbReference>
<feature type="binding site" evidence="20">
    <location>
        <position position="665"/>
    </location>
    <ligand>
        <name>NADP(+)</name>
        <dbReference type="ChEBI" id="CHEBI:58349"/>
    </ligand>
</feature>
<keyword evidence="5 20" id="KW-0812">Transmembrane</keyword>
<dbReference type="Proteomes" id="UP000242525">
    <property type="component" value="Unassembled WGS sequence"/>
</dbReference>
<dbReference type="CDD" id="cd06204">
    <property type="entry name" value="CYPOR"/>
    <property type="match status" value="1"/>
</dbReference>
<dbReference type="EC" id="1.6.2.4" evidence="20 21"/>
<dbReference type="HAMAP" id="MF_03212">
    <property type="entry name" value="NCPR"/>
    <property type="match status" value="1"/>
</dbReference>
<evidence type="ECO:0000256" key="16">
    <source>
        <dbReference type="ARBA" id="ARBA00023136"/>
    </source>
</evidence>
<dbReference type="Gene3D" id="1.20.990.10">
    <property type="entry name" value="NADPH-cytochrome p450 Reductase, Chain A, domain 3"/>
    <property type="match status" value="1"/>
</dbReference>
<dbReference type="GO" id="GO:0005886">
    <property type="term" value="C:plasma membrane"/>
    <property type="evidence" value="ECO:0007669"/>
    <property type="project" value="UniProtKB-SubCell"/>
</dbReference>
<feature type="binding site" evidence="20">
    <location>
        <position position="289"/>
    </location>
    <ligand>
        <name>NADP(+)</name>
        <dbReference type="ChEBI" id="CHEBI:58349"/>
    </ligand>
</feature>
<feature type="binding site" evidence="20">
    <location>
        <begin position="629"/>
        <end position="633"/>
    </location>
    <ligand>
        <name>NADP(+)</name>
        <dbReference type="ChEBI" id="CHEBI:58349"/>
    </ligand>
</feature>
<feature type="binding site" evidence="20">
    <location>
        <begin position="165"/>
        <end position="174"/>
    </location>
    <ligand>
        <name>FMN</name>
        <dbReference type="ChEBI" id="CHEBI:58210"/>
    </ligand>
</feature>
<dbReference type="InterPro" id="IPR003097">
    <property type="entry name" value="CysJ-like_FAD-binding"/>
</dbReference>
<keyword evidence="1 20" id="KW-1003">Cell membrane</keyword>
<keyword evidence="16 20" id="KW-0472">Membrane</keyword>
<evidence type="ECO:0000256" key="2">
    <source>
        <dbReference type="ARBA" id="ARBA00022516"/>
    </source>
</evidence>
<comment type="cofactor">
    <cofactor evidence="20">
        <name>FMN</name>
        <dbReference type="ChEBI" id="CHEBI:58210"/>
    </cofactor>
    <text evidence="20">Binds 1 FMN per monomer.</text>
</comment>
<dbReference type="OrthoDB" id="1856718at2759"/>
<dbReference type="PROSITE" id="PS51384">
    <property type="entry name" value="FAD_FR"/>
    <property type="match status" value="1"/>
</dbReference>
<dbReference type="GO" id="GO:0005789">
    <property type="term" value="C:endoplasmic reticulum membrane"/>
    <property type="evidence" value="ECO:0007669"/>
    <property type="project" value="UniProtKB-SubCell"/>
</dbReference>
<keyword evidence="25" id="KW-1185">Reference proteome</keyword>
<dbReference type="SUPFAM" id="SSF52218">
    <property type="entry name" value="Flavoproteins"/>
    <property type="match status" value="1"/>
</dbReference>
<dbReference type="PRINTS" id="PR00369">
    <property type="entry name" value="FLAVODOXIN"/>
</dbReference>
<dbReference type="AlphaFoldDB" id="A0A0J9XBI0"/>
<feature type="binding site" evidence="20">
    <location>
        <position position="200"/>
    </location>
    <ligand>
        <name>FMN</name>
        <dbReference type="ChEBI" id="CHEBI:58210"/>
    </ligand>
</feature>
<keyword evidence="17 20" id="KW-1207">Sterol metabolism</keyword>
<comment type="caution">
    <text evidence="20">Lacks conserved residue(s) required for the propagation of feature annotation.</text>
</comment>
<feature type="binding site" evidence="20">
    <location>
        <position position="543"/>
    </location>
    <ligand>
        <name>NADP(+)</name>
        <dbReference type="ChEBI" id="CHEBI:58349"/>
    </ligand>
</feature>
<dbReference type="SUPFAM" id="SSF52343">
    <property type="entry name" value="Ferredoxin reductase-like, C-terminal NADP-linked domain"/>
    <property type="match status" value="1"/>
</dbReference>
<keyword evidence="8 20" id="KW-0274">FAD</keyword>
<evidence type="ECO:0000256" key="20">
    <source>
        <dbReference type="HAMAP-Rule" id="MF_03212"/>
    </source>
</evidence>
<feature type="binding site" evidence="20">
    <location>
        <begin position="445"/>
        <end position="448"/>
    </location>
    <ligand>
        <name>FAD</name>
        <dbReference type="ChEBI" id="CHEBI:57692"/>
    </ligand>
</feature>
<proteinExistence type="inferred from homology"/>
<evidence type="ECO:0000256" key="7">
    <source>
        <dbReference type="ARBA" id="ARBA00022824"/>
    </source>
</evidence>
<feature type="binding site" evidence="20">
    <location>
        <begin position="481"/>
        <end position="484"/>
    </location>
    <ligand>
        <name>FAD</name>
        <dbReference type="ChEBI" id="CHEBI:57692"/>
    </ligand>
</feature>
<evidence type="ECO:0000259" key="23">
    <source>
        <dbReference type="PROSITE" id="PS51384"/>
    </source>
</evidence>
<feature type="binding site" evidence="20">
    <location>
        <begin position="623"/>
        <end position="624"/>
    </location>
    <ligand>
        <name>NADP(+)</name>
        <dbReference type="ChEBI" id="CHEBI:58349"/>
    </ligand>
</feature>
<dbReference type="InterPro" id="IPR008254">
    <property type="entry name" value="Flavodoxin/NO_synth"/>
</dbReference>
<comment type="function">
    <text evidence="20">This enzyme is required for electron transfer from NADP to cytochrome P450 in microsomes. It can also provide electron transfer to heme oxygenase and cytochrome B5. Involved in ergosterol biosynthesis.</text>
</comment>
<keyword evidence="15 20" id="KW-0496">Mitochondrion</keyword>
<dbReference type="InterPro" id="IPR039261">
    <property type="entry name" value="FNR_nucleotide-bd"/>
</dbReference>
<dbReference type="GO" id="GO:0010181">
    <property type="term" value="F:FMN binding"/>
    <property type="evidence" value="ECO:0007669"/>
    <property type="project" value="UniProtKB-UniRule"/>
</dbReference>
<keyword evidence="4 20" id="KW-0288">FMN</keyword>
<evidence type="ECO:0000256" key="21">
    <source>
        <dbReference type="PIRNR" id="PIRNR000208"/>
    </source>
</evidence>
<feature type="transmembrane region" description="Helical" evidence="20">
    <location>
        <begin position="6"/>
        <end position="24"/>
    </location>
</feature>
<dbReference type="GO" id="GO:0050660">
    <property type="term" value="F:flavin adenine dinucleotide binding"/>
    <property type="evidence" value="ECO:0007669"/>
    <property type="project" value="UniProtKB-UniRule"/>
</dbReference>
<feature type="binding site" evidence="20">
    <location>
        <begin position="124"/>
        <end position="127"/>
    </location>
    <ligand>
        <name>FMN</name>
        <dbReference type="ChEBI" id="CHEBI:58210"/>
    </ligand>
</feature>
<evidence type="ECO:0000313" key="24">
    <source>
        <dbReference type="EMBL" id="CDO54559.1"/>
    </source>
</evidence>
<dbReference type="InterPro" id="IPR017938">
    <property type="entry name" value="Riboflavin_synthase-like_b-brl"/>
</dbReference>
<dbReference type="InterPro" id="IPR001433">
    <property type="entry name" value="OxRdtase_FAD/NAD-bd"/>
</dbReference>
<dbReference type="InterPro" id="IPR001709">
    <property type="entry name" value="Flavoprot_Pyr_Nucl_cyt_Rdtase"/>
</dbReference>